<keyword evidence="5" id="KW-1185">Reference proteome</keyword>
<dbReference type="Proteomes" id="UP000830055">
    <property type="component" value="Chromosome"/>
</dbReference>
<name>A0ABN6MD28_9BACT</name>
<dbReference type="CDD" id="cd05300">
    <property type="entry name" value="2-Hacid_dh_1"/>
    <property type="match status" value="1"/>
</dbReference>
<protein>
    <submittedName>
        <fullName evidence="4">2-hydroxyacid dehydrogenase</fullName>
    </submittedName>
</protein>
<feature type="domain" description="D-isomer specific 2-hydroxyacid dehydrogenase NAD-binding" evidence="3">
    <location>
        <begin position="105"/>
        <end position="277"/>
    </location>
</feature>
<dbReference type="Pfam" id="PF02826">
    <property type="entry name" value="2-Hacid_dh_C"/>
    <property type="match status" value="1"/>
</dbReference>
<evidence type="ECO:0000313" key="4">
    <source>
        <dbReference type="EMBL" id="BDD89402.1"/>
    </source>
</evidence>
<dbReference type="SUPFAM" id="SSF51735">
    <property type="entry name" value="NAD(P)-binding Rossmann-fold domains"/>
    <property type="match status" value="1"/>
</dbReference>
<reference evidence="4 5" key="1">
    <citation type="submission" date="2022-01" db="EMBL/GenBank/DDBJ databases">
        <title>Desulfofustis limnae sp. nov., a novel mesophilic sulfate-reducing bacterium isolated from marsh soil.</title>
        <authorList>
            <person name="Watanabe M."/>
            <person name="Takahashi A."/>
            <person name="Kojima H."/>
            <person name="Fukui M."/>
        </authorList>
    </citation>
    <scope>NUCLEOTIDE SEQUENCE [LARGE SCALE GENOMIC DNA]</scope>
    <source>
        <strain evidence="4 5">PPLL</strain>
    </source>
</reference>
<sequence>MHKLLILDTDARQYKTLIEQRMIGRLAIATAADATSARHFLEMSDIILGRPDLVAQILDHAPRLRWVQSTFAGVDALMAPDLPTGYLLTGIKGVFGPLMSEYVLAQIVNRERNLIDAYTLQRQHVWQQQPYRGLSGLTIGIVGLGSIGRHVAKTAHHFGMRVLGMKRSPASVDHVERIFLPHQGPEFLPQVDYLVLILPATTATHHFIARKELELMKRNAVLINVGRGCTVAQDDLTTALRERIINGAILDVFEEEPLSSDSPLWDLPNVTITPHQAAFSFPEQIATIFCRNYKLFCKGRPLQHQIDFARGY</sequence>
<dbReference type="PANTHER" id="PTHR43333">
    <property type="entry name" value="2-HACID_DH_C DOMAIN-CONTAINING PROTEIN"/>
    <property type="match status" value="1"/>
</dbReference>
<dbReference type="SUPFAM" id="SSF52283">
    <property type="entry name" value="Formate/glycerate dehydrogenase catalytic domain-like"/>
    <property type="match status" value="1"/>
</dbReference>
<organism evidence="4 5">
    <name type="scientific">Desulfofustis limnaeus</name>
    <dbReference type="NCBI Taxonomy" id="2740163"/>
    <lineage>
        <taxon>Bacteria</taxon>
        <taxon>Pseudomonadati</taxon>
        <taxon>Thermodesulfobacteriota</taxon>
        <taxon>Desulfobulbia</taxon>
        <taxon>Desulfobulbales</taxon>
        <taxon>Desulfocapsaceae</taxon>
        <taxon>Desulfofustis</taxon>
    </lineage>
</organism>
<dbReference type="EMBL" id="AP025516">
    <property type="protein sequence ID" value="BDD89402.1"/>
    <property type="molecule type" value="Genomic_DNA"/>
</dbReference>
<dbReference type="Gene3D" id="3.40.50.720">
    <property type="entry name" value="NAD(P)-binding Rossmann-like Domain"/>
    <property type="match status" value="2"/>
</dbReference>
<dbReference type="PANTHER" id="PTHR43333:SF1">
    <property type="entry name" value="D-ISOMER SPECIFIC 2-HYDROXYACID DEHYDROGENASE NAD-BINDING DOMAIN-CONTAINING PROTEIN"/>
    <property type="match status" value="1"/>
</dbReference>
<dbReference type="RefSeq" id="WP_284152707.1">
    <property type="nucleotide sequence ID" value="NZ_AP025516.1"/>
</dbReference>
<evidence type="ECO:0000256" key="2">
    <source>
        <dbReference type="ARBA" id="ARBA00023027"/>
    </source>
</evidence>
<proteinExistence type="predicted"/>
<gene>
    <name evidence="4" type="ORF">DPPLL_37670</name>
</gene>
<accession>A0ABN6MD28</accession>
<keyword evidence="2" id="KW-0520">NAD</keyword>
<evidence type="ECO:0000313" key="5">
    <source>
        <dbReference type="Proteomes" id="UP000830055"/>
    </source>
</evidence>
<evidence type="ECO:0000256" key="1">
    <source>
        <dbReference type="ARBA" id="ARBA00023002"/>
    </source>
</evidence>
<keyword evidence="1" id="KW-0560">Oxidoreductase</keyword>
<evidence type="ECO:0000259" key="3">
    <source>
        <dbReference type="Pfam" id="PF02826"/>
    </source>
</evidence>
<dbReference type="InterPro" id="IPR036291">
    <property type="entry name" value="NAD(P)-bd_dom_sf"/>
</dbReference>
<dbReference type="InterPro" id="IPR006140">
    <property type="entry name" value="D-isomer_DH_NAD-bd"/>
</dbReference>